<dbReference type="Proteomes" id="UP001266305">
    <property type="component" value="Unassembled WGS sequence"/>
</dbReference>
<evidence type="ECO:0000256" key="1">
    <source>
        <dbReference type="SAM" id="Phobius"/>
    </source>
</evidence>
<name>A0ABQ9VWX0_SAGOE</name>
<organism evidence="2 3">
    <name type="scientific">Saguinus oedipus</name>
    <name type="common">Cotton-top tamarin</name>
    <name type="synonym">Oedipomidas oedipus</name>
    <dbReference type="NCBI Taxonomy" id="9490"/>
    <lineage>
        <taxon>Eukaryota</taxon>
        <taxon>Metazoa</taxon>
        <taxon>Chordata</taxon>
        <taxon>Craniata</taxon>
        <taxon>Vertebrata</taxon>
        <taxon>Euteleostomi</taxon>
        <taxon>Mammalia</taxon>
        <taxon>Eutheria</taxon>
        <taxon>Euarchontoglires</taxon>
        <taxon>Primates</taxon>
        <taxon>Haplorrhini</taxon>
        <taxon>Platyrrhini</taxon>
        <taxon>Cebidae</taxon>
        <taxon>Callitrichinae</taxon>
        <taxon>Saguinus</taxon>
    </lineage>
</organism>
<keyword evidence="3" id="KW-1185">Reference proteome</keyword>
<accession>A0ABQ9VWX0</accession>
<keyword evidence="1" id="KW-0472">Membrane</keyword>
<evidence type="ECO:0000313" key="2">
    <source>
        <dbReference type="EMBL" id="KAK2113625.1"/>
    </source>
</evidence>
<evidence type="ECO:0000313" key="3">
    <source>
        <dbReference type="Proteomes" id="UP001266305"/>
    </source>
</evidence>
<keyword evidence="1" id="KW-0812">Transmembrane</keyword>
<reference evidence="2 3" key="1">
    <citation type="submission" date="2023-05" db="EMBL/GenBank/DDBJ databases">
        <title>B98-5 Cell Line De Novo Hybrid Assembly: An Optical Mapping Approach.</title>
        <authorList>
            <person name="Kananen K."/>
            <person name="Auerbach J.A."/>
            <person name="Kautto E."/>
            <person name="Blachly J.S."/>
        </authorList>
    </citation>
    <scope>NUCLEOTIDE SEQUENCE [LARGE SCALE GENOMIC DNA]</scope>
    <source>
        <strain evidence="2">B95-8</strain>
        <tissue evidence="2">Cell line</tissue>
    </source>
</reference>
<gene>
    <name evidence="2" type="ORF">P7K49_007891</name>
</gene>
<protein>
    <submittedName>
        <fullName evidence="2">Uncharacterized protein</fullName>
    </submittedName>
</protein>
<dbReference type="EMBL" id="JASSZA010000004">
    <property type="protein sequence ID" value="KAK2113625.1"/>
    <property type="molecule type" value="Genomic_DNA"/>
</dbReference>
<comment type="caution">
    <text evidence="2">The sequence shown here is derived from an EMBL/GenBank/DDBJ whole genome shotgun (WGS) entry which is preliminary data.</text>
</comment>
<keyword evidence="1" id="KW-1133">Transmembrane helix</keyword>
<feature type="transmembrane region" description="Helical" evidence="1">
    <location>
        <begin position="24"/>
        <end position="44"/>
    </location>
</feature>
<sequence length="374" mass="41021">MAPCWLGLMPLLQGPRRWGELKSAAVFLLEILGGLYTALAGWFLRLFLKGLKSDPCLQAPASPPRPQRESWPPLLVQEHGEGPIISHVGAGSGPSEQGPLFCRTIKVEVYDWDRDGSLLFCASWGQSPDATGSHHEVARSRMLRAVNIHDFIGEFTTSYRELARGQSQFNIYEKLPRWEAEALSSHIGRPSGGKELGSGSPRRRPVWGRKALLESELPEEGRGFSWLRPMPRALALLSCHTPMSSCLLAPPGAQPSKAECIGSTSLSSPLLLTARLHLEYSHHGAQGTSGPPARFTWVPPLELPPVFSWVRAVGLRSLHVAVPLQEVVSNCTLASPQNLGRHFSVLLGSSVAISCGKPEKENEEKEICEFWHSE</sequence>
<proteinExistence type="predicted"/>